<evidence type="ECO:0000313" key="2">
    <source>
        <dbReference type="EMBL" id="GAA2444348.1"/>
    </source>
</evidence>
<proteinExistence type="predicted"/>
<dbReference type="EMBL" id="BAAARW010000027">
    <property type="protein sequence ID" value="GAA2444348.1"/>
    <property type="molecule type" value="Genomic_DNA"/>
</dbReference>
<comment type="caution">
    <text evidence="2">The sequence shown here is derived from an EMBL/GenBank/DDBJ whole genome shotgun (WGS) entry which is preliminary data.</text>
</comment>
<reference evidence="2 3" key="1">
    <citation type="journal article" date="2019" name="Int. J. Syst. Evol. Microbiol.">
        <title>The Global Catalogue of Microorganisms (GCM) 10K type strain sequencing project: providing services to taxonomists for standard genome sequencing and annotation.</title>
        <authorList>
            <consortium name="The Broad Institute Genomics Platform"/>
            <consortium name="The Broad Institute Genome Sequencing Center for Infectious Disease"/>
            <person name="Wu L."/>
            <person name="Ma J."/>
        </authorList>
    </citation>
    <scope>NUCLEOTIDE SEQUENCE [LARGE SCALE GENOMIC DNA]</scope>
    <source>
        <strain evidence="2 3">JCM 3325</strain>
    </source>
</reference>
<name>A0ABN3K225_9ACTN</name>
<keyword evidence="1" id="KW-0812">Transmembrane</keyword>
<dbReference type="Proteomes" id="UP001501231">
    <property type="component" value="Unassembled WGS sequence"/>
</dbReference>
<protein>
    <submittedName>
        <fullName evidence="2">Uncharacterized protein</fullName>
    </submittedName>
</protein>
<sequence length="61" mass="6825">MSASWVMTLVNLINDSYKEVPGILAMALLLGAPLTVSALAHYELRRLRHLHGITLRNTLLR</sequence>
<keyword evidence="1" id="KW-0472">Membrane</keyword>
<gene>
    <name evidence="2" type="ORF">GCM10010191_71330</name>
</gene>
<evidence type="ECO:0000256" key="1">
    <source>
        <dbReference type="SAM" id="Phobius"/>
    </source>
</evidence>
<keyword evidence="3" id="KW-1185">Reference proteome</keyword>
<organism evidence="2 3">
    <name type="scientific">Actinomadura vinacea</name>
    <dbReference type="NCBI Taxonomy" id="115336"/>
    <lineage>
        <taxon>Bacteria</taxon>
        <taxon>Bacillati</taxon>
        <taxon>Actinomycetota</taxon>
        <taxon>Actinomycetes</taxon>
        <taxon>Streptosporangiales</taxon>
        <taxon>Thermomonosporaceae</taxon>
        <taxon>Actinomadura</taxon>
    </lineage>
</organism>
<evidence type="ECO:0000313" key="3">
    <source>
        <dbReference type="Proteomes" id="UP001501231"/>
    </source>
</evidence>
<accession>A0ABN3K225</accession>
<dbReference type="RefSeq" id="WP_344595053.1">
    <property type="nucleotide sequence ID" value="NZ_BAAARW010000027.1"/>
</dbReference>
<feature type="transmembrane region" description="Helical" evidence="1">
    <location>
        <begin position="20"/>
        <end position="40"/>
    </location>
</feature>
<keyword evidence="1" id="KW-1133">Transmembrane helix</keyword>